<dbReference type="STRING" id="680026.AB733_22935"/>
<name>A0A0J8V524_9GAMM</name>
<organism evidence="1 2">
    <name type="scientific">Photobacterium swingsii</name>
    <dbReference type="NCBI Taxonomy" id="680026"/>
    <lineage>
        <taxon>Bacteria</taxon>
        <taxon>Pseudomonadati</taxon>
        <taxon>Pseudomonadota</taxon>
        <taxon>Gammaproteobacteria</taxon>
        <taxon>Vibrionales</taxon>
        <taxon>Vibrionaceae</taxon>
        <taxon>Photobacterium</taxon>
    </lineage>
</organism>
<dbReference type="EMBL" id="PYLZ01000005">
    <property type="protein sequence ID" value="PSW24504.1"/>
    <property type="molecule type" value="Genomic_DNA"/>
</dbReference>
<reference evidence="1 2" key="1">
    <citation type="submission" date="2018-01" db="EMBL/GenBank/DDBJ databases">
        <title>Whole genome sequencing of Histamine producing bacteria.</title>
        <authorList>
            <person name="Butler K."/>
        </authorList>
    </citation>
    <scope>NUCLEOTIDE SEQUENCE [LARGE SCALE GENOMIC DNA]</scope>
    <source>
        <strain evidence="1 2">DSM 24669</strain>
    </source>
</reference>
<dbReference type="Proteomes" id="UP000240481">
    <property type="component" value="Unassembled WGS sequence"/>
</dbReference>
<evidence type="ECO:0000313" key="2">
    <source>
        <dbReference type="Proteomes" id="UP000240481"/>
    </source>
</evidence>
<keyword evidence="2" id="KW-1185">Reference proteome</keyword>
<gene>
    <name evidence="1" type="ORF">C9I94_10735</name>
</gene>
<dbReference type="RefSeq" id="WP_048900878.1">
    <property type="nucleotide sequence ID" value="NZ_AP024853.1"/>
</dbReference>
<accession>A0A0J8V524</accession>
<comment type="caution">
    <text evidence="1">The sequence shown here is derived from an EMBL/GenBank/DDBJ whole genome shotgun (WGS) entry which is preliminary data.</text>
</comment>
<evidence type="ECO:0000313" key="1">
    <source>
        <dbReference type="EMBL" id="PSW24504.1"/>
    </source>
</evidence>
<dbReference type="OrthoDB" id="8871616at2"/>
<proteinExistence type="predicted"/>
<protein>
    <submittedName>
        <fullName evidence="1">Uncharacterized protein</fullName>
    </submittedName>
</protein>
<sequence length="537" mass="60318">MPVINLMAFAGERPKQAPRSLPNEYSTKALDCDYPVGNLEPYKKPKVISEKLSSVNKTIFKYEDKWWFKWESDVDVVLSPIDNDPWGRVYFTSKQGLRVTNNQIFNGKNDLPAASFPLGVPSPKNGVNGVVVPPTPKPAKDEAEDDETRFYVFTYVTEQGEESAQSPLSNQLEIKYPSSEVKITFPPQGKLPGNVTKRRLYRSGTGGGVSDFYKVGDYNLATLNIIDKLEESELGETLQSRSFEPPNKAMNFLTLMPNGILVGGYKNNVCFSEPYLLHAFPPEYQQTTEHEIVAMESVSNLLLVGTKGYPWIFQGTSSDAMSGRKLESMQACVSKRSMRNIDNLIIYASPHGLCAFTGDDVKLITSDVINSSQWEAMKPETIEAYYYDGKYLAFYGDNLDKSFTYNPDTGSLNFYSFGTDLGYTDLFTGKFYMRSEDGKSIAKWNNGAIKDYVWRSKEYYGLLPTFNTLYVRAKDISLVGLRIIVDGKVIHTYTEGSLKDKPVRIPPKRGNTWQFEIFGTGIVEQVCIATSMAEVYG</sequence>
<dbReference type="AlphaFoldDB" id="A0A0J8V524"/>